<reference evidence="14 15" key="1">
    <citation type="journal article" name="Sci. Rep.">
        <title>Genome-scale phylogenetic analyses confirm Olpidium as the closest living zoosporic fungus to the non-flagellated, terrestrial fungi.</title>
        <authorList>
            <person name="Chang Y."/>
            <person name="Rochon D."/>
            <person name="Sekimoto S."/>
            <person name="Wang Y."/>
            <person name="Chovatia M."/>
            <person name="Sandor L."/>
            <person name="Salamov A."/>
            <person name="Grigoriev I.V."/>
            <person name="Stajich J.E."/>
            <person name="Spatafora J.W."/>
        </authorList>
    </citation>
    <scope>NUCLEOTIDE SEQUENCE [LARGE SCALE GENOMIC DNA]</scope>
    <source>
        <strain evidence="14">S191</strain>
    </source>
</reference>
<keyword evidence="11" id="KW-0539">Nucleus</keyword>
<evidence type="ECO:0000256" key="6">
    <source>
        <dbReference type="ARBA" id="ARBA00022763"/>
    </source>
</evidence>
<keyword evidence="5" id="KW-0547">Nucleotide-binding</keyword>
<organism evidence="14 15">
    <name type="scientific">Olpidium bornovanus</name>
    <dbReference type="NCBI Taxonomy" id="278681"/>
    <lineage>
        <taxon>Eukaryota</taxon>
        <taxon>Fungi</taxon>
        <taxon>Fungi incertae sedis</taxon>
        <taxon>Olpidiomycota</taxon>
        <taxon>Olpidiomycotina</taxon>
        <taxon>Olpidiomycetes</taxon>
        <taxon>Olpidiales</taxon>
        <taxon>Olpidiaceae</taxon>
        <taxon>Olpidium</taxon>
    </lineage>
</organism>
<dbReference type="PANTHER" id="PTHR19306:SF6">
    <property type="entry name" value="STRUCTURAL MAINTENANCE OF CHROMOSOMES PROTEIN 6"/>
    <property type="match status" value="1"/>
</dbReference>
<evidence type="ECO:0000313" key="15">
    <source>
        <dbReference type="Proteomes" id="UP000673691"/>
    </source>
</evidence>
<keyword evidence="10" id="KW-0234">DNA repair</keyword>
<evidence type="ECO:0000256" key="3">
    <source>
        <dbReference type="ARBA" id="ARBA00006793"/>
    </source>
</evidence>
<keyword evidence="9" id="KW-0233">DNA recombination</keyword>
<dbReference type="EMBL" id="JAEFCI010002840">
    <property type="protein sequence ID" value="KAG5461967.1"/>
    <property type="molecule type" value="Genomic_DNA"/>
</dbReference>
<name>A0A8H7ZZ18_9FUNG</name>
<accession>A0A8H7ZZ18</accession>
<feature type="region of interest" description="Disordered" evidence="12">
    <location>
        <begin position="247"/>
        <end position="270"/>
    </location>
</feature>
<dbReference type="SUPFAM" id="SSF52540">
    <property type="entry name" value="P-loop containing nucleoside triphosphate hydrolases"/>
    <property type="match status" value="1"/>
</dbReference>
<dbReference type="Pfam" id="PF13476">
    <property type="entry name" value="AAA_23"/>
    <property type="match status" value="1"/>
</dbReference>
<dbReference type="GO" id="GO:0030915">
    <property type="term" value="C:Smc5-Smc6 complex"/>
    <property type="evidence" value="ECO:0007669"/>
    <property type="project" value="TreeGrafter"/>
</dbReference>
<sequence>MTFGPSVCAAANRGVTSAPGSRVSFQVSRCSSPENDGQVEQHDVPVSQELLEKEKLLKRTIERDKVKREKRRGSSGPEDPAEAGIIESITLADFMCHRKMEFTFGPQINFIIGHNGSAGFGAWSKGGKSAILTALTLCFGGKANVTQRGSKVADFVRDGATRSEITVRIKNQGSEAFLPEKYGKTIVVTRRFAKEGGAQWIVRSADGSYVAAKPREELSYICDAFGIQVDNPLIILSQDTSREFLKSSSPDDKYSVRQRPAPAHFPPPKKQRIIFQDLSRPSLSAFL</sequence>
<dbReference type="GO" id="GO:0000724">
    <property type="term" value="P:double-strand break repair via homologous recombination"/>
    <property type="evidence" value="ECO:0007669"/>
    <property type="project" value="TreeGrafter"/>
</dbReference>
<evidence type="ECO:0000256" key="12">
    <source>
        <dbReference type="SAM" id="MobiDB-lite"/>
    </source>
</evidence>
<comment type="subcellular location">
    <subcellularLocation>
        <location evidence="2">Chromosome</location>
    </subcellularLocation>
    <subcellularLocation>
        <location evidence="1">Nucleus</location>
    </subcellularLocation>
</comment>
<evidence type="ECO:0000256" key="4">
    <source>
        <dbReference type="ARBA" id="ARBA00022454"/>
    </source>
</evidence>
<evidence type="ECO:0000256" key="1">
    <source>
        <dbReference type="ARBA" id="ARBA00004123"/>
    </source>
</evidence>
<feature type="compositionally biased region" description="Polar residues" evidence="12">
    <location>
        <begin position="14"/>
        <end position="35"/>
    </location>
</feature>
<dbReference type="GO" id="GO:0005524">
    <property type="term" value="F:ATP binding"/>
    <property type="evidence" value="ECO:0007669"/>
    <property type="project" value="UniProtKB-KW"/>
</dbReference>
<proteinExistence type="inferred from homology"/>
<dbReference type="GO" id="GO:0003684">
    <property type="term" value="F:damaged DNA binding"/>
    <property type="evidence" value="ECO:0007669"/>
    <property type="project" value="TreeGrafter"/>
</dbReference>
<evidence type="ECO:0000256" key="8">
    <source>
        <dbReference type="ARBA" id="ARBA00023054"/>
    </source>
</evidence>
<keyword evidence="8" id="KW-0175">Coiled coil</keyword>
<dbReference type="InterPro" id="IPR038729">
    <property type="entry name" value="Rad50/SbcC_AAA"/>
</dbReference>
<evidence type="ECO:0000256" key="5">
    <source>
        <dbReference type="ARBA" id="ARBA00022741"/>
    </source>
</evidence>
<evidence type="ECO:0000256" key="9">
    <source>
        <dbReference type="ARBA" id="ARBA00023172"/>
    </source>
</evidence>
<dbReference type="Gene3D" id="3.40.50.300">
    <property type="entry name" value="P-loop containing nucleotide triphosphate hydrolases"/>
    <property type="match status" value="1"/>
</dbReference>
<evidence type="ECO:0000313" key="14">
    <source>
        <dbReference type="EMBL" id="KAG5461967.1"/>
    </source>
</evidence>
<keyword evidence="15" id="KW-1185">Reference proteome</keyword>
<dbReference type="GO" id="GO:0035861">
    <property type="term" value="C:site of double-strand break"/>
    <property type="evidence" value="ECO:0007669"/>
    <property type="project" value="TreeGrafter"/>
</dbReference>
<keyword evidence="6" id="KW-0227">DNA damage</keyword>
<keyword evidence="4" id="KW-0158">Chromosome</keyword>
<dbReference type="Proteomes" id="UP000673691">
    <property type="component" value="Unassembled WGS sequence"/>
</dbReference>
<keyword evidence="7" id="KW-0067">ATP-binding</keyword>
<evidence type="ECO:0000256" key="2">
    <source>
        <dbReference type="ARBA" id="ARBA00004286"/>
    </source>
</evidence>
<protein>
    <recommendedName>
        <fullName evidence="13">Rad50/SbcC-type AAA domain-containing protein</fullName>
    </recommendedName>
</protein>
<dbReference type="InterPro" id="IPR027417">
    <property type="entry name" value="P-loop_NTPase"/>
</dbReference>
<dbReference type="GO" id="GO:0003697">
    <property type="term" value="F:single-stranded DNA binding"/>
    <property type="evidence" value="ECO:0007669"/>
    <property type="project" value="TreeGrafter"/>
</dbReference>
<dbReference type="PANTHER" id="PTHR19306">
    <property type="entry name" value="STRUCTURAL MAINTENANCE OF CHROMOSOMES 5,6 SMC5, SMC6"/>
    <property type="match status" value="1"/>
</dbReference>
<dbReference type="GO" id="GO:0005634">
    <property type="term" value="C:nucleus"/>
    <property type="evidence" value="ECO:0007669"/>
    <property type="project" value="UniProtKB-SubCell"/>
</dbReference>
<comment type="caution">
    <text evidence="14">The sequence shown here is derived from an EMBL/GenBank/DDBJ whole genome shotgun (WGS) entry which is preliminary data.</text>
</comment>
<feature type="domain" description="Rad50/SbcC-type AAA" evidence="13">
    <location>
        <begin position="88"/>
        <end position="199"/>
    </location>
</feature>
<feature type="region of interest" description="Disordered" evidence="12">
    <location>
        <begin position="11"/>
        <end position="45"/>
    </location>
</feature>
<dbReference type="GO" id="GO:0016887">
    <property type="term" value="F:ATP hydrolysis activity"/>
    <property type="evidence" value="ECO:0007669"/>
    <property type="project" value="InterPro"/>
</dbReference>
<evidence type="ECO:0000259" key="13">
    <source>
        <dbReference type="Pfam" id="PF13476"/>
    </source>
</evidence>
<gene>
    <name evidence="14" type="ORF">BJ554DRAFT_5760</name>
</gene>
<evidence type="ECO:0000256" key="11">
    <source>
        <dbReference type="ARBA" id="ARBA00023242"/>
    </source>
</evidence>
<evidence type="ECO:0000256" key="7">
    <source>
        <dbReference type="ARBA" id="ARBA00022840"/>
    </source>
</evidence>
<evidence type="ECO:0000256" key="10">
    <source>
        <dbReference type="ARBA" id="ARBA00023204"/>
    </source>
</evidence>
<comment type="similarity">
    <text evidence="3">Belongs to the SMC family. SMC6 subfamily.</text>
</comment>
<dbReference type="AlphaFoldDB" id="A0A8H7ZZ18"/>
<dbReference type="OrthoDB" id="10072614at2759"/>